<protein>
    <submittedName>
        <fullName evidence="3">AraC family ligand binding domain-containing protein</fullName>
    </submittedName>
</protein>
<proteinExistence type="predicted"/>
<evidence type="ECO:0000313" key="3">
    <source>
        <dbReference type="EMBL" id="MBW7460087.1"/>
    </source>
</evidence>
<accession>A0ABS7CGP3</accession>
<dbReference type="Proteomes" id="UP001519887">
    <property type="component" value="Unassembled WGS sequence"/>
</dbReference>
<evidence type="ECO:0000313" key="4">
    <source>
        <dbReference type="Proteomes" id="UP001519887"/>
    </source>
</evidence>
<dbReference type="Gene3D" id="2.60.120.280">
    <property type="entry name" value="Regulatory protein AraC"/>
    <property type="match status" value="1"/>
</dbReference>
<feature type="domain" description="AraC-type arabinose-binding/dimerisation" evidence="2">
    <location>
        <begin position="27"/>
        <end position="150"/>
    </location>
</feature>
<evidence type="ECO:0000259" key="2">
    <source>
        <dbReference type="Pfam" id="PF02311"/>
    </source>
</evidence>
<sequence length="185" mass="21235">MEHLTLPMVRRDRYYCFPESAGFYKEIRNHKVDRSAGSLLEFNLHLVTAGQGFVEEESGLQELKAGDAFLYFPGDKQIYYSDPAHAWSVKWIHFYGSGAFADLTERGFHRSVVWRIRSPKMLESRMEDLLQQIQQHKSLYPTSLSMLMYGIIAELIEQAEPLSAHTPGEEASERILLLLPELQAA</sequence>
<dbReference type="InterPro" id="IPR037923">
    <property type="entry name" value="HTH-like"/>
</dbReference>
<feature type="non-terminal residue" evidence="3">
    <location>
        <position position="185"/>
    </location>
</feature>
<name>A0ABS7CGP3_9BACL</name>
<dbReference type="EMBL" id="JAHZIK010002011">
    <property type="protein sequence ID" value="MBW7460087.1"/>
    <property type="molecule type" value="Genomic_DNA"/>
</dbReference>
<keyword evidence="4" id="KW-1185">Reference proteome</keyword>
<dbReference type="Pfam" id="PF02311">
    <property type="entry name" value="AraC_binding"/>
    <property type="match status" value="1"/>
</dbReference>
<reference evidence="3 4" key="1">
    <citation type="submission" date="2021-07" db="EMBL/GenBank/DDBJ databases">
        <title>Paenibacillus radiodurans sp. nov., isolated from the southeastern edge of Tengger Desert.</title>
        <authorList>
            <person name="Zhang G."/>
        </authorList>
    </citation>
    <scope>NUCLEOTIDE SEQUENCE [LARGE SCALE GENOMIC DNA]</scope>
    <source>
        <strain evidence="3 4">CCM 7311</strain>
    </source>
</reference>
<comment type="caution">
    <text evidence="3">The sequence shown here is derived from an EMBL/GenBank/DDBJ whole genome shotgun (WGS) entry which is preliminary data.</text>
</comment>
<organism evidence="3 4">
    <name type="scientific">Paenibacillus sepulcri</name>
    <dbReference type="NCBI Taxonomy" id="359917"/>
    <lineage>
        <taxon>Bacteria</taxon>
        <taxon>Bacillati</taxon>
        <taxon>Bacillota</taxon>
        <taxon>Bacilli</taxon>
        <taxon>Bacillales</taxon>
        <taxon>Paenibacillaceae</taxon>
        <taxon>Paenibacillus</taxon>
    </lineage>
</organism>
<dbReference type="SUPFAM" id="SSF51215">
    <property type="entry name" value="Regulatory protein AraC"/>
    <property type="match status" value="1"/>
</dbReference>
<dbReference type="InterPro" id="IPR003313">
    <property type="entry name" value="AraC-bd"/>
</dbReference>
<keyword evidence="1" id="KW-0238">DNA-binding</keyword>
<gene>
    <name evidence="3" type="ORF">K0U00_39100</name>
</gene>
<evidence type="ECO:0000256" key="1">
    <source>
        <dbReference type="ARBA" id="ARBA00023125"/>
    </source>
</evidence>